<sequence>MRIPPGLLPGMADGRYNNAHLKTVLSGRPQSCVVRRVEGQSSRPAADYALGLLQRLVEDTKRVLELRGWHVGLLKEFYPKNPQLLGMNVNYGQTILIRLRLPGRDSAFLDYEDILETMLHELAHNDIGKHDESFFALLEELRFECAAARGTLGFSVVAPRGRDPGTLTPVSRLLSGSGAAGGPGAAHADAPAAGPARGVRLGATSKARPTPGGLSARQMAAAAALRRFAATTGSAPSGRRLGGPASEAHARSPAMAAAAAAARARYGPPIGVPAPAEAECCSADRQAEALGGISLPDLCALIDLTQEEADDQPAGRDPPRQPDCRVEMAADPVPVGLVVCLLSDEEDSRSSR</sequence>
<dbReference type="GO" id="GO:0005634">
    <property type="term" value="C:nucleus"/>
    <property type="evidence" value="ECO:0007669"/>
    <property type="project" value="TreeGrafter"/>
</dbReference>
<proteinExistence type="predicted"/>
<dbReference type="PANTHER" id="PTHR46622">
    <property type="entry name" value="DNA-DEPENDENT METALLOPROTEASE WSS1"/>
    <property type="match status" value="1"/>
</dbReference>
<gene>
    <name evidence="3" type="ORF">H696_06034</name>
</gene>
<feature type="region of interest" description="Disordered" evidence="1">
    <location>
        <begin position="167"/>
        <end position="197"/>
    </location>
</feature>
<feature type="compositionally biased region" description="Low complexity" evidence="1">
    <location>
        <begin position="185"/>
        <end position="197"/>
    </location>
</feature>
<protein>
    <recommendedName>
        <fullName evidence="2">WLM domain-containing protein</fullName>
    </recommendedName>
</protein>
<dbReference type="Proteomes" id="UP000030693">
    <property type="component" value="Unassembled WGS sequence"/>
</dbReference>
<dbReference type="Pfam" id="PF08325">
    <property type="entry name" value="WLM"/>
    <property type="match status" value="1"/>
</dbReference>
<feature type="region of interest" description="Disordered" evidence="1">
    <location>
        <begin position="306"/>
        <end position="325"/>
    </location>
</feature>
<dbReference type="InterPro" id="IPR013536">
    <property type="entry name" value="WLM_dom"/>
</dbReference>
<name>A0A058YZW8_FONAL</name>
<dbReference type="AlphaFoldDB" id="A0A058YZW8"/>
<evidence type="ECO:0000313" key="4">
    <source>
        <dbReference type="Proteomes" id="UP000030693"/>
    </source>
</evidence>
<dbReference type="GO" id="GO:0008237">
    <property type="term" value="F:metallopeptidase activity"/>
    <property type="evidence" value="ECO:0007669"/>
    <property type="project" value="TreeGrafter"/>
</dbReference>
<dbReference type="PROSITE" id="PS51397">
    <property type="entry name" value="WLM"/>
    <property type="match status" value="1"/>
</dbReference>
<dbReference type="GeneID" id="20530759"/>
<dbReference type="PANTHER" id="PTHR46622:SF1">
    <property type="entry name" value="DNA-DEPENDENT METALLOPROTEASE WSS1"/>
    <property type="match status" value="1"/>
</dbReference>
<dbReference type="EMBL" id="KB932217">
    <property type="protein sequence ID" value="KCV67515.1"/>
    <property type="molecule type" value="Genomic_DNA"/>
</dbReference>
<dbReference type="GO" id="GO:0006281">
    <property type="term" value="P:DNA repair"/>
    <property type="evidence" value="ECO:0007669"/>
    <property type="project" value="TreeGrafter"/>
</dbReference>
<dbReference type="OrthoDB" id="261960at2759"/>
<organism evidence="3">
    <name type="scientific">Fonticula alba</name>
    <name type="common">Slime mold</name>
    <dbReference type="NCBI Taxonomy" id="691883"/>
    <lineage>
        <taxon>Eukaryota</taxon>
        <taxon>Rotosphaerida</taxon>
        <taxon>Fonticulaceae</taxon>
        <taxon>Fonticula</taxon>
    </lineage>
</organism>
<evidence type="ECO:0000256" key="1">
    <source>
        <dbReference type="SAM" id="MobiDB-lite"/>
    </source>
</evidence>
<reference evidence="3" key="1">
    <citation type="submission" date="2013-04" db="EMBL/GenBank/DDBJ databases">
        <title>The Genome Sequence of Fonticula alba ATCC 38817.</title>
        <authorList>
            <consortium name="The Broad Institute Genomics Platform"/>
            <person name="Russ C."/>
            <person name="Cuomo C."/>
            <person name="Burger G."/>
            <person name="Gray M.W."/>
            <person name="Holland P.W.H."/>
            <person name="King N."/>
            <person name="Lang F.B.F."/>
            <person name="Roger A.J."/>
            <person name="Ruiz-Trillo I."/>
            <person name="Brown M."/>
            <person name="Walker B."/>
            <person name="Young S."/>
            <person name="Zeng Q."/>
            <person name="Gargeya S."/>
            <person name="Fitzgerald M."/>
            <person name="Haas B."/>
            <person name="Abouelleil A."/>
            <person name="Allen A.W."/>
            <person name="Alvarado L."/>
            <person name="Arachchi H.M."/>
            <person name="Berlin A.M."/>
            <person name="Chapman S.B."/>
            <person name="Gainer-Dewar J."/>
            <person name="Goldberg J."/>
            <person name="Griggs A."/>
            <person name="Gujja S."/>
            <person name="Hansen M."/>
            <person name="Howarth C."/>
            <person name="Imamovic A."/>
            <person name="Ireland A."/>
            <person name="Larimer J."/>
            <person name="McCowan C."/>
            <person name="Murphy C."/>
            <person name="Pearson M."/>
            <person name="Poon T.W."/>
            <person name="Priest M."/>
            <person name="Roberts A."/>
            <person name="Saif S."/>
            <person name="Shea T."/>
            <person name="Sisk P."/>
            <person name="Sykes S."/>
            <person name="Wortman J."/>
            <person name="Nusbaum C."/>
            <person name="Birren B."/>
        </authorList>
    </citation>
    <scope>NUCLEOTIDE SEQUENCE [LARGE SCALE GENOMIC DNA]</scope>
    <source>
        <strain evidence="3">ATCC 38817</strain>
    </source>
</reference>
<feature type="domain" description="WLM" evidence="2">
    <location>
        <begin position="28"/>
        <end position="229"/>
    </location>
</feature>
<dbReference type="eggNOG" id="KOG1558">
    <property type="taxonomic scope" value="Eukaryota"/>
</dbReference>
<evidence type="ECO:0000313" key="3">
    <source>
        <dbReference type="EMBL" id="KCV67515.1"/>
    </source>
</evidence>
<dbReference type="STRING" id="691883.A0A058YZW8"/>
<dbReference type="InterPro" id="IPR053000">
    <property type="entry name" value="WSS1-like_metalloprotease"/>
</dbReference>
<feature type="compositionally biased region" description="Basic and acidic residues" evidence="1">
    <location>
        <begin position="313"/>
        <end position="325"/>
    </location>
</feature>
<dbReference type="RefSeq" id="XP_009498076.1">
    <property type="nucleotide sequence ID" value="XM_009499801.1"/>
</dbReference>
<accession>A0A058YZW8</accession>
<evidence type="ECO:0000259" key="2">
    <source>
        <dbReference type="PROSITE" id="PS51397"/>
    </source>
</evidence>
<keyword evidence="4" id="KW-1185">Reference proteome</keyword>